<dbReference type="EMBL" id="FOUO01000010">
    <property type="protein sequence ID" value="SFM56340.1"/>
    <property type="molecule type" value="Genomic_DNA"/>
</dbReference>
<organism evidence="2 3">
    <name type="scientific">Ectothiorhodospira mobilis</name>
    <dbReference type="NCBI Taxonomy" id="195064"/>
    <lineage>
        <taxon>Bacteria</taxon>
        <taxon>Pseudomonadati</taxon>
        <taxon>Pseudomonadota</taxon>
        <taxon>Gammaproteobacteria</taxon>
        <taxon>Chromatiales</taxon>
        <taxon>Ectothiorhodospiraceae</taxon>
        <taxon>Ectothiorhodospira</taxon>
    </lineage>
</organism>
<dbReference type="RefSeq" id="WP_090485833.1">
    <property type="nucleotide sequence ID" value="NZ_FOUO01000010.1"/>
</dbReference>
<reference evidence="2 3" key="1">
    <citation type="submission" date="2016-10" db="EMBL/GenBank/DDBJ databases">
        <authorList>
            <person name="de Groot N.N."/>
        </authorList>
    </citation>
    <scope>NUCLEOTIDE SEQUENCE [LARGE SCALE GENOMIC DNA]</scope>
    <source>
        <strain evidence="2 3">DSM 4180</strain>
    </source>
</reference>
<dbReference type="NCBIfam" id="TIGR02584">
    <property type="entry name" value="cas_NE0113"/>
    <property type="match status" value="1"/>
</dbReference>
<protein>
    <submittedName>
        <fullName evidence="2">CRISPR-associated protein, Csx6 family</fullName>
    </submittedName>
</protein>
<sequence length="389" mass="42996">MTPQRSPHTARTDTDPAGYPRRILLAVTGLAPQVVTETLYALATGPTPRALPNEVHLVTTAEGAERARLSLLSRELGWFHRLREEYQLPEIRFDETCIHVIPDADTRPLEDIRTPADNLAAADFITEQVRRLTHDPDSALHVSIAGGRKTMGFFLGYALSLFGRPQDRLSHVLVSKPFESTWQFFYPSRASRVLATQNGDNLVDAQNARVTLAEIPFVSLRHGLDERLMSGQASYREVVDAAREGLAPPAVTLHPASRRARLGRHTLTLPPAQMALYSLFARRAAAGDPPLEAPGKGIPDRAWAERYLQELRALAGPMADLDKTERALKDGMDGDYFSQALSKLHRTLRKALGPAAGPYLIHDGGTRPRRYRLDLPPEAVHFSGDPPPD</sequence>
<evidence type="ECO:0000313" key="2">
    <source>
        <dbReference type="EMBL" id="SFM56340.1"/>
    </source>
</evidence>
<dbReference type="Pfam" id="PF09623">
    <property type="entry name" value="Cas_NE0113"/>
    <property type="match status" value="1"/>
</dbReference>
<dbReference type="InterPro" id="IPR013413">
    <property type="entry name" value="CRISPR-assoc_prot_NE0113"/>
</dbReference>
<keyword evidence="3" id="KW-1185">Reference proteome</keyword>
<name>A0A1I4RWD9_ECTMO</name>
<dbReference type="AlphaFoldDB" id="A0A1I4RWD9"/>
<feature type="domain" description="CRISPR system ring nuclease SSO2081-like" evidence="1">
    <location>
        <begin position="31"/>
        <end position="240"/>
    </location>
</feature>
<dbReference type="CDD" id="cd09741">
    <property type="entry name" value="Csx1_III-U"/>
    <property type="match status" value="1"/>
</dbReference>
<evidence type="ECO:0000313" key="3">
    <source>
        <dbReference type="Proteomes" id="UP000199556"/>
    </source>
</evidence>
<accession>A0A1I4RWD9</accession>
<dbReference type="OrthoDB" id="9805822at2"/>
<evidence type="ECO:0000259" key="1">
    <source>
        <dbReference type="Pfam" id="PF09623"/>
    </source>
</evidence>
<dbReference type="InterPro" id="IPR019092">
    <property type="entry name" value="SSO2081-like_dom"/>
</dbReference>
<gene>
    <name evidence="2" type="ORF">SAMN05421721_11018</name>
</gene>
<dbReference type="STRING" id="195064.SAMN05421721_11018"/>
<proteinExistence type="predicted"/>
<dbReference type="Proteomes" id="UP000199556">
    <property type="component" value="Unassembled WGS sequence"/>
</dbReference>